<organism evidence="2 3">
    <name type="scientific">Knufia fluminis</name>
    <dbReference type="NCBI Taxonomy" id="191047"/>
    <lineage>
        <taxon>Eukaryota</taxon>
        <taxon>Fungi</taxon>
        <taxon>Dikarya</taxon>
        <taxon>Ascomycota</taxon>
        <taxon>Pezizomycotina</taxon>
        <taxon>Eurotiomycetes</taxon>
        <taxon>Chaetothyriomycetidae</taxon>
        <taxon>Chaetothyriales</taxon>
        <taxon>Trichomeriaceae</taxon>
        <taxon>Knufia</taxon>
    </lineage>
</organism>
<dbReference type="AlphaFoldDB" id="A0AAN8IQQ6"/>
<sequence>MPSILVCQLPKSDDIDVLKAQMKPMKEVRLRSLKQDPESFCSRYENEVDQPDEFWIDRLRPKHVHHFVAIAVEEGMSQEGLAVMDEQTEFLAFMVVVNEHTSQFTVDKGENELPIYSLSALWVDPLLRGQGIGSKIVRRSIDWIKKHASEHNLQKARYRLAAKAGNDRATKLYTNLGFSVVPVRLNEEEVEHDITIAMEMILNLG</sequence>
<proteinExistence type="predicted"/>
<dbReference type="InterPro" id="IPR000182">
    <property type="entry name" value="GNAT_dom"/>
</dbReference>
<protein>
    <recommendedName>
        <fullName evidence="1">N-acetyltransferase domain-containing protein</fullName>
    </recommendedName>
</protein>
<dbReference type="InterPro" id="IPR016181">
    <property type="entry name" value="Acyl_CoA_acyltransferase"/>
</dbReference>
<dbReference type="EMBL" id="JAKLMC020000005">
    <property type="protein sequence ID" value="KAK5956317.1"/>
    <property type="molecule type" value="Genomic_DNA"/>
</dbReference>
<evidence type="ECO:0000313" key="2">
    <source>
        <dbReference type="EMBL" id="KAK5956317.1"/>
    </source>
</evidence>
<dbReference type="Proteomes" id="UP001316803">
    <property type="component" value="Unassembled WGS sequence"/>
</dbReference>
<dbReference type="Gene3D" id="3.40.630.30">
    <property type="match status" value="1"/>
</dbReference>
<feature type="domain" description="N-acetyltransferase" evidence="1">
    <location>
        <begin position="28"/>
        <end position="205"/>
    </location>
</feature>
<dbReference type="PROSITE" id="PS51186">
    <property type="entry name" value="GNAT"/>
    <property type="match status" value="1"/>
</dbReference>
<comment type="caution">
    <text evidence="2">The sequence shown here is derived from an EMBL/GenBank/DDBJ whole genome shotgun (WGS) entry which is preliminary data.</text>
</comment>
<dbReference type="GO" id="GO:0016747">
    <property type="term" value="F:acyltransferase activity, transferring groups other than amino-acyl groups"/>
    <property type="evidence" value="ECO:0007669"/>
    <property type="project" value="InterPro"/>
</dbReference>
<accession>A0AAN8IQQ6</accession>
<gene>
    <name evidence="2" type="ORF">OHC33_002893</name>
</gene>
<reference evidence="2 3" key="1">
    <citation type="submission" date="2022-12" db="EMBL/GenBank/DDBJ databases">
        <title>Genomic features and morphological characterization of a novel Knufia sp. strain isolated from spacecraft assembly facility.</title>
        <authorList>
            <person name="Teixeira M."/>
            <person name="Chander A.M."/>
            <person name="Stajich J.E."/>
            <person name="Venkateswaran K."/>
        </authorList>
    </citation>
    <scope>NUCLEOTIDE SEQUENCE [LARGE SCALE GENOMIC DNA]</scope>
    <source>
        <strain evidence="2 3">FJI-L2-BK-P2</strain>
    </source>
</reference>
<evidence type="ECO:0000313" key="3">
    <source>
        <dbReference type="Proteomes" id="UP001316803"/>
    </source>
</evidence>
<dbReference type="Pfam" id="PF00583">
    <property type="entry name" value="Acetyltransf_1"/>
    <property type="match status" value="1"/>
</dbReference>
<evidence type="ECO:0000259" key="1">
    <source>
        <dbReference type="PROSITE" id="PS51186"/>
    </source>
</evidence>
<name>A0AAN8IQQ6_9EURO</name>
<dbReference type="SUPFAM" id="SSF55729">
    <property type="entry name" value="Acyl-CoA N-acyltransferases (Nat)"/>
    <property type="match status" value="1"/>
</dbReference>
<dbReference type="CDD" id="cd04301">
    <property type="entry name" value="NAT_SF"/>
    <property type="match status" value="1"/>
</dbReference>
<keyword evidence="3" id="KW-1185">Reference proteome</keyword>